<dbReference type="InterPro" id="IPR000671">
    <property type="entry name" value="Peptidase_A31"/>
</dbReference>
<evidence type="ECO:0000256" key="2">
    <source>
        <dbReference type="ARBA" id="ARBA00022670"/>
    </source>
</evidence>
<evidence type="ECO:0000256" key="1">
    <source>
        <dbReference type="ARBA" id="ARBA00006814"/>
    </source>
</evidence>
<dbReference type="InterPro" id="IPR023430">
    <property type="entry name" value="Pept_HybD-like_dom_sf"/>
</dbReference>
<gene>
    <name evidence="5" type="ORF">LMG27198_24370</name>
</gene>
<sequence>MSYGQQERCDPGNDRRCVVLGIGNSLMSDDGVGGHLIKRLSETLTPSFCVANRVELIDGGTLGYLLIDLVAASDLLIVLDAAKLGAAPGAYRVVEGADVYDFLSDRRNRSVHEVGLIDLIQMLDLSGSAPRELVVIAIQPESVDWGANLSASVQEIVPMVAAEVERRLDAWLADHAGELFDREAC</sequence>
<evidence type="ECO:0000256" key="3">
    <source>
        <dbReference type="ARBA" id="ARBA00022750"/>
    </source>
</evidence>
<accession>A0A9W6GV34</accession>
<dbReference type="EMBL" id="BSEC01000001">
    <property type="protein sequence ID" value="GLI93445.1"/>
    <property type="molecule type" value="Genomic_DNA"/>
</dbReference>
<dbReference type="Gene3D" id="3.40.50.1450">
    <property type="entry name" value="HybD-like"/>
    <property type="match status" value="1"/>
</dbReference>
<protein>
    <submittedName>
        <fullName evidence="5">Hydrogenase 2 maturation protease</fullName>
    </submittedName>
</protein>
<dbReference type="GO" id="GO:0008047">
    <property type="term" value="F:enzyme activator activity"/>
    <property type="evidence" value="ECO:0007669"/>
    <property type="project" value="InterPro"/>
</dbReference>
<dbReference type="Proteomes" id="UP001144323">
    <property type="component" value="Unassembled WGS sequence"/>
</dbReference>
<dbReference type="Pfam" id="PF01750">
    <property type="entry name" value="HycI"/>
    <property type="match status" value="1"/>
</dbReference>
<keyword evidence="4" id="KW-0378">Hydrolase</keyword>
<keyword evidence="3" id="KW-0064">Aspartyl protease</keyword>
<dbReference type="PANTHER" id="PTHR30302:SF1">
    <property type="entry name" value="HYDROGENASE 2 MATURATION PROTEASE"/>
    <property type="match status" value="1"/>
</dbReference>
<evidence type="ECO:0000313" key="5">
    <source>
        <dbReference type="EMBL" id="GLI93445.1"/>
    </source>
</evidence>
<dbReference type="PANTHER" id="PTHR30302">
    <property type="entry name" value="HYDROGENASE 1 MATURATION PROTEASE"/>
    <property type="match status" value="1"/>
</dbReference>
<keyword evidence="2 5" id="KW-0645">Protease</keyword>
<comment type="caution">
    <text evidence="5">The sequence shown here is derived from an EMBL/GenBank/DDBJ whole genome shotgun (WGS) entry which is preliminary data.</text>
</comment>
<comment type="similarity">
    <text evidence="1">Belongs to the peptidase A31 family.</text>
</comment>
<organism evidence="5 6">
    <name type="scientific">Methylocystis echinoides</name>
    <dbReference type="NCBI Taxonomy" id="29468"/>
    <lineage>
        <taxon>Bacteria</taxon>
        <taxon>Pseudomonadati</taxon>
        <taxon>Pseudomonadota</taxon>
        <taxon>Alphaproteobacteria</taxon>
        <taxon>Hyphomicrobiales</taxon>
        <taxon>Methylocystaceae</taxon>
        <taxon>Methylocystis</taxon>
    </lineage>
</organism>
<keyword evidence="6" id="KW-1185">Reference proteome</keyword>
<evidence type="ECO:0000313" key="6">
    <source>
        <dbReference type="Proteomes" id="UP001144323"/>
    </source>
</evidence>
<evidence type="ECO:0000256" key="4">
    <source>
        <dbReference type="ARBA" id="ARBA00022801"/>
    </source>
</evidence>
<dbReference type="SUPFAM" id="SSF53163">
    <property type="entry name" value="HybD-like"/>
    <property type="match status" value="1"/>
</dbReference>
<dbReference type="NCBIfam" id="TIGR00072">
    <property type="entry name" value="hydrog_prot"/>
    <property type="match status" value="1"/>
</dbReference>
<dbReference type="GO" id="GO:0004190">
    <property type="term" value="F:aspartic-type endopeptidase activity"/>
    <property type="evidence" value="ECO:0007669"/>
    <property type="project" value="UniProtKB-KW"/>
</dbReference>
<dbReference type="RefSeq" id="WP_281803256.1">
    <property type="nucleotide sequence ID" value="NZ_BSEC01000001.1"/>
</dbReference>
<dbReference type="AlphaFoldDB" id="A0A9W6GV34"/>
<reference evidence="5" key="1">
    <citation type="journal article" date="2023" name="Int. J. Syst. Evol. Microbiol.">
        <title>Methylocystis iwaonis sp. nov., a type II methane-oxidizing bacterium from surface soil of a rice paddy field in Japan, and emended description of the genus Methylocystis (ex Whittenbury et al. 1970) Bowman et al. 1993.</title>
        <authorList>
            <person name="Kaise H."/>
            <person name="Sawadogo J.B."/>
            <person name="Alam M.S."/>
            <person name="Ueno C."/>
            <person name="Dianou D."/>
            <person name="Shinjo R."/>
            <person name="Asakawa S."/>
        </authorList>
    </citation>
    <scope>NUCLEOTIDE SEQUENCE</scope>
    <source>
        <strain evidence="5">LMG27198</strain>
    </source>
</reference>
<dbReference type="PRINTS" id="PR00446">
    <property type="entry name" value="HYDRGNUPTAKE"/>
</dbReference>
<dbReference type="GO" id="GO:0016485">
    <property type="term" value="P:protein processing"/>
    <property type="evidence" value="ECO:0007669"/>
    <property type="project" value="TreeGrafter"/>
</dbReference>
<proteinExistence type="inferred from homology"/>
<name>A0A9W6GV34_9HYPH</name>